<dbReference type="AlphaFoldDB" id="A0A3N6QKZ1"/>
<gene>
    <name evidence="1" type="ORF">D5R40_12335</name>
</gene>
<reference evidence="1 2" key="1">
    <citation type="journal article" date="2018" name="ACS Chem. Biol.">
        <title>Ketoreductase domain dysfunction expands chemodiversity: malyngamide biosynthesis in the cyanobacterium Okeania hirsuta.</title>
        <authorList>
            <person name="Moss N.A."/>
            <person name="Leao T."/>
            <person name="Rankin M."/>
            <person name="McCullough T.M."/>
            <person name="Qu P."/>
            <person name="Korobeynikov A."/>
            <person name="Smith J.L."/>
            <person name="Gerwick L."/>
            <person name="Gerwick W.H."/>
        </authorList>
    </citation>
    <scope>NUCLEOTIDE SEQUENCE [LARGE SCALE GENOMIC DNA]</scope>
    <source>
        <strain evidence="1 2">PAB10Feb10-1</strain>
    </source>
</reference>
<protein>
    <submittedName>
        <fullName evidence="1">ISAs1 family transposase</fullName>
    </submittedName>
</protein>
<keyword evidence="2" id="KW-1185">Reference proteome</keyword>
<dbReference type="InterPro" id="IPR051698">
    <property type="entry name" value="Transposase_11-like"/>
</dbReference>
<sequence length="130" mass="14761">MPKKTVAGIIETQNDYLVKVKRNQPLLYAQIEQQVKSSKTVKRYINDEKTRNRKTITEVEVFHIPNNLDDLWQDAGCVIRVKPSGNRGSKSVESISYYLCSLSGLSASLGSGIRGHWLIENQLNWVKDVI</sequence>
<dbReference type="NCBIfam" id="NF033564">
    <property type="entry name" value="transpos_ISAs1"/>
    <property type="match status" value="1"/>
</dbReference>
<dbReference type="OrthoDB" id="9815086at2"/>
<dbReference type="Proteomes" id="UP000269154">
    <property type="component" value="Unassembled WGS sequence"/>
</dbReference>
<proteinExistence type="predicted"/>
<dbReference type="PANTHER" id="PTHR30298:SF0">
    <property type="entry name" value="PROTEIN YBFL-RELATED"/>
    <property type="match status" value="1"/>
</dbReference>
<evidence type="ECO:0000313" key="2">
    <source>
        <dbReference type="Proteomes" id="UP000269154"/>
    </source>
</evidence>
<organism evidence="1 2">
    <name type="scientific">Okeania hirsuta</name>
    <dbReference type="NCBI Taxonomy" id="1458930"/>
    <lineage>
        <taxon>Bacteria</taxon>
        <taxon>Bacillati</taxon>
        <taxon>Cyanobacteriota</taxon>
        <taxon>Cyanophyceae</taxon>
        <taxon>Oscillatoriophycideae</taxon>
        <taxon>Oscillatoriales</taxon>
        <taxon>Microcoleaceae</taxon>
        <taxon>Okeania</taxon>
    </lineage>
</organism>
<evidence type="ECO:0000313" key="1">
    <source>
        <dbReference type="EMBL" id="RQH43821.1"/>
    </source>
</evidence>
<accession>A0A3N6QKZ1</accession>
<dbReference type="InterPro" id="IPR047647">
    <property type="entry name" value="ISAs1_transpos"/>
</dbReference>
<name>A0A3N6QKZ1_9CYAN</name>
<dbReference type="PANTHER" id="PTHR30298">
    <property type="entry name" value="H REPEAT-ASSOCIATED PREDICTED TRANSPOSASE"/>
    <property type="match status" value="1"/>
</dbReference>
<dbReference type="EMBL" id="RCBY01000057">
    <property type="protein sequence ID" value="RQH43821.1"/>
    <property type="molecule type" value="Genomic_DNA"/>
</dbReference>
<comment type="caution">
    <text evidence="1">The sequence shown here is derived from an EMBL/GenBank/DDBJ whole genome shotgun (WGS) entry which is preliminary data.</text>
</comment>